<evidence type="ECO:0000256" key="1">
    <source>
        <dbReference type="SAM" id="Phobius"/>
    </source>
</evidence>
<accession>A0A6V7VLX7</accession>
<name>A0A6V7VLX7_MELEN</name>
<sequence length="81" mass="10106">MSINVKHIYEVYRRYLFFHVDVLKILRILCFRNFHGFFHFVLRYEKTGLLLIFYHQIVKALLGIFGSILFHFLFFFYLEHR</sequence>
<gene>
    <name evidence="2" type="ORF">MENT_LOCUS27732</name>
</gene>
<evidence type="ECO:0000313" key="3">
    <source>
        <dbReference type="Proteomes" id="UP000580250"/>
    </source>
</evidence>
<comment type="caution">
    <text evidence="2">The sequence shown here is derived from an EMBL/GenBank/DDBJ whole genome shotgun (WGS) entry which is preliminary data.</text>
</comment>
<keyword evidence="1" id="KW-0812">Transmembrane</keyword>
<keyword evidence="1" id="KW-0472">Membrane</keyword>
<feature type="transmembrane region" description="Helical" evidence="1">
    <location>
        <begin position="57"/>
        <end position="78"/>
    </location>
</feature>
<dbReference type="AlphaFoldDB" id="A0A6V7VLX7"/>
<evidence type="ECO:0000313" key="2">
    <source>
        <dbReference type="EMBL" id="CAD2175965.1"/>
    </source>
</evidence>
<protein>
    <submittedName>
        <fullName evidence="2">Uncharacterized protein</fullName>
    </submittedName>
</protein>
<dbReference type="Proteomes" id="UP000580250">
    <property type="component" value="Unassembled WGS sequence"/>
</dbReference>
<reference evidence="2 3" key="1">
    <citation type="submission" date="2020-08" db="EMBL/GenBank/DDBJ databases">
        <authorList>
            <person name="Koutsovoulos G."/>
            <person name="Danchin GJ E."/>
        </authorList>
    </citation>
    <scope>NUCLEOTIDE SEQUENCE [LARGE SCALE GENOMIC DNA]</scope>
</reference>
<keyword evidence="1" id="KW-1133">Transmembrane helix</keyword>
<proteinExistence type="predicted"/>
<organism evidence="2 3">
    <name type="scientific">Meloidogyne enterolobii</name>
    <name type="common">Root-knot nematode worm</name>
    <name type="synonym">Meloidogyne mayaguensis</name>
    <dbReference type="NCBI Taxonomy" id="390850"/>
    <lineage>
        <taxon>Eukaryota</taxon>
        <taxon>Metazoa</taxon>
        <taxon>Ecdysozoa</taxon>
        <taxon>Nematoda</taxon>
        <taxon>Chromadorea</taxon>
        <taxon>Rhabditida</taxon>
        <taxon>Tylenchina</taxon>
        <taxon>Tylenchomorpha</taxon>
        <taxon>Tylenchoidea</taxon>
        <taxon>Meloidogynidae</taxon>
        <taxon>Meloidogyninae</taxon>
        <taxon>Meloidogyne</taxon>
    </lineage>
</organism>
<dbReference type="EMBL" id="CAJEWN010000265">
    <property type="protein sequence ID" value="CAD2175965.1"/>
    <property type="molecule type" value="Genomic_DNA"/>
</dbReference>